<evidence type="ECO:0000259" key="3">
    <source>
        <dbReference type="Pfam" id="PF00462"/>
    </source>
</evidence>
<proteinExistence type="predicted"/>
<keyword evidence="2" id="KW-0676">Redox-active center</keyword>
<reference evidence="4 5" key="1">
    <citation type="submission" date="2019-03" db="EMBL/GenBank/DDBJ databases">
        <title>Sequencing 23 genomes of Wallemia ichthyophaga.</title>
        <authorList>
            <person name="Gostincar C."/>
        </authorList>
    </citation>
    <scope>NUCLEOTIDE SEQUENCE [LARGE SCALE GENOMIC DNA]</scope>
    <source>
        <strain evidence="4 5">EXF-5753</strain>
    </source>
</reference>
<evidence type="ECO:0000256" key="1">
    <source>
        <dbReference type="ARBA" id="ARBA00023157"/>
    </source>
</evidence>
<dbReference type="GO" id="GO:0005634">
    <property type="term" value="C:nucleus"/>
    <property type="evidence" value="ECO:0007669"/>
    <property type="project" value="TreeGrafter"/>
</dbReference>
<dbReference type="GO" id="GO:0015038">
    <property type="term" value="F:glutathione disulfide oxidoreductase activity"/>
    <property type="evidence" value="ECO:0007669"/>
    <property type="project" value="TreeGrafter"/>
</dbReference>
<protein>
    <recommendedName>
        <fullName evidence="3">Glutaredoxin domain-containing protein</fullName>
    </recommendedName>
</protein>
<dbReference type="PROSITE" id="PS51354">
    <property type="entry name" value="GLUTAREDOXIN_2"/>
    <property type="match status" value="1"/>
</dbReference>
<dbReference type="InterPro" id="IPR002109">
    <property type="entry name" value="Glutaredoxin"/>
</dbReference>
<comment type="caution">
    <text evidence="4">The sequence shown here is derived from an EMBL/GenBank/DDBJ whole genome shotgun (WGS) entry which is preliminary data.</text>
</comment>
<dbReference type="PRINTS" id="PR00160">
    <property type="entry name" value="GLUTAREDOXIN"/>
</dbReference>
<feature type="domain" description="Glutaredoxin" evidence="3">
    <location>
        <begin position="34"/>
        <end position="99"/>
    </location>
</feature>
<name>A0A4T0FTU1_9BASI</name>
<evidence type="ECO:0000313" key="4">
    <source>
        <dbReference type="EMBL" id="TIA91760.1"/>
    </source>
</evidence>
<dbReference type="Gene3D" id="3.40.30.10">
    <property type="entry name" value="Glutaredoxin"/>
    <property type="match status" value="1"/>
</dbReference>
<evidence type="ECO:0000256" key="2">
    <source>
        <dbReference type="ARBA" id="ARBA00023284"/>
    </source>
</evidence>
<dbReference type="OrthoDB" id="418495at2759"/>
<dbReference type="GO" id="GO:0005737">
    <property type="term" value="C:cytoplasm"/>
    <property type="evidence" value="ECO:0007669"/>
    <property type="project" value="TreeGrafter"/>
</dbReference>
<dbReference type="PROSITE" id="PS00195">
    <property type="entry name" value="GLUTAREDOXIN_1"/>
    <property type="match status" value="1"/>
</dbReference>
<accession>A0A4T0FTU1</accession>
<dbReference type="PANTHER" id="PTHR45694">
    <property type="entry name" value="GLUTAREDOXIN 2"/>
    <property type="match status" value="1"/>
</dbReference>
<dbReference type="Pfam" id="PF00462">
    <property type="entry name" value="Glutaredoxin"/>
    <property type="match status" value="1"/>
</dbReference>
<dbReference type="PANTHER" id="PTHR45694:SF18">
    <property type="entry name" value="GLUTAREDOXIN-1-RELATED"/>
    <property type="match status" value="1"/>
</dbReference>
<dbReference type="InterPro" id="IPR036249">
    <property type="entry name" value="Thioredoxin-like_sf"/>
</dbReference>
<sequence length="137" mass="14959">MSAVAQIVEVGNLLLPFDITPHCAAQKTIAENLIAVFSKSYCPFCTRTKNLIASLPVKKDDVAILELDERSDGTEIQSYLLEKTKQKSVPNVFVKQQHIGGESIRFNDLSVNTPLAGNDDFQAAHSAGKIEKLLSSN</sequence>
<dbReference type="SUPFAM" id="SSF52833">
    <property type="entry name" value="Thioredoxin-like"/>
    <property type="match status" value="1"/>
</dbReference>
<organism evidence="4 5">
    <name type="scientific">Wallemia hederae</name>
    <dbReference type="NCBI Taxonomy" id="1540922"/>
    <lineage>
        <taxon>Eukaryota</taxon>
        <taxon>Fungi</taxon>
        <taxon>Dikarya</taxon>
        <taxon>Basidiomycota</taxon>
        <taxon>Wallemiomycotina</taxon>
        <taxon>Wallemiomycetes</taxon>
        <taxon>Wallemiales</taxon>
        <taxon>Wallemiaceae</taxon>
        <taxon>Wallemia</taxon>
    </lineage>
</organism>
<dbReference type="AlphaFoldDB" id="A0A4T0FTU1"/>
<dbReference type="Proteomes" id="UP000310189">
    <property type="component" value="Unassembled WGS sequence"/>
</dbReference>
<keyword evidence="5" id="KW-1185">Reference proteome</keyword>
<dbReference type="InterPro" id="IPR014025">
    <property type="entry name" value="Glutaredoxin_subgr"/>
</dbReference>
<keyword evidence="1" id="KW-1015">Disulfide bond</keyword>
<evidence type="ECO:0000313" key="5">
    <source>
        <dbReference type="Proteomes" id="UP000310189"/>
    </source>
</evidence>
<dbReference type="InterPro" id="IPR011767">
    <property type="entry name" value="GLR_AS"/>
</dbReference>
<dbReference type="GO" id="GO:0034599">
    <property type="term" value="P:cellular response to oxidative stress"/>
    <property type="evidence" value="ECO:0007669"/>
    <property type="project" value="TreeGrafter"/>
</dbReference>
<dbReference type="EMBL" id="SPNW01000010">
    <property type="protein sequence ID" value="TIA91760.1"/>
    <property type="molecule type" value="Genomic_DNA"/>
</dbReference>
<gene>
    <name evidence="4" type="ORF">E3P99_00877</name>
</gene>
<dbReference type="CDD" id="cd03419">
    <property type="entry name" value="GRX_GRXh_1_2_like"/>
    <property type="match status" value="1"/>
</dbReference>